<proteinExistence type="predicted"/>
<evidence type="ECO:0000313" key="3">
    <source>
        <dbReference type="Proteomes" id="UP001138500"/>
    </source>
</evidence>
<gene>
    <name evidence="2" type="ORF">Tdes44962_MAKER03335</name>
</gene>
<protein>
    <submittedName>
        <fullName evidence="2">Uncharacterized protein</fullName>
    </submittedName>
</protein>
<comment type="caution">
    <text evidence="2">The sequence shown here is derived from an EMBL/GenBank/DDBJ whole genome shotgun (WGS) entry which is preliminary data.</text>
</comment>
<feature type="transmembrane region" description="Helical" evidence="1">
    <location>
        <begin position="39"/>
        <end position="64"/>
    </location>
</feature>
<keyword evidence="1" id="KW-1133">Transmembrane helix</keyword>
<evidence type="ECO:0000313" key="2">
    <source>
        <dbReference type="EMBL" id="KAH9826790.1"/>
    </source>
</evidence>
<keyword evidence="3" id="KW-1185">Reference proteome</keyword>
<accession>A0A9W7SQC7</accession>
<name>A0A9W7SQC7_9PEZI</name>
<dbReference type="AlphaFoldDB" id="A0A9W7SQC7"/>
<evidence type="ECO:0000256" key="1">
    <source>
        <dbReference type="SAM" id="Phobius"/>
    </source>
</evidence>
<organism evidence="2 3">
    <name type="scientific">Teratosphaeria destructans</name>
    <dbReference type="NCBI Taxonomy" id="418781"/>
    <lineage>
        <taxon>Eukaryota</taxon>
        <taxon>Fungi</taxon>
        <taxon>Dikarya</taxon>
        <taxon>Ascomycota</taxon>
        <taxon>Pezizomycotina</taxon>
        <taxon>Dothideomycetes</taxon>
        <taxon>Dothideomycetidae</taxon>
        <taxon>Mycosphaerellales</taxon>
        <taxon>Teratosphaeriaceae</taxon>
        <taxon>Teratosphaeria</taxon>
    </lineage>
</organism>
<sequence length="66" mass="7215">MLLLPKNLLDLVEEAGGGGFWICEAVGARDWRMEYVRCIVAVVVVCGVGCCVNATEAMGLWRIYHG</sequence>
<dbReference type="Proteomes" id="UP001138500">
    <property type="component" value="Unassembled WGS sequence"/>
</dbReference>
<reference evidence="2 3" key="2">
    <citation type="journal article" date="2021" name="Curr. Genet.">
        <title>Genetic response to nitrogen starvation in the aggressive Eucalyptus foliar pathogen Teratosphaeria destructans.</title>
        <authorList>
            <person name="Havenga M."/>
            <person name="Wingfield B.D."/>
            <person name="Wingfield M.J."/>
            <person name="Dreyer L.L."/>
            <person name="Roets F."/>
            <person name="Aylward J."/>
        </authorList>
    </citation>
    <scope>NUCLEOTIDE SEQUENCE [LARGE SCALE GENOMIC DNA]</scope>
    <source>
        <strain evidence="2">CMW44962</strain>
    </source>
</reference>
<keyword evidence="1" id="KW-0812">Transmembrane</keyword>
<dbReference type="EMBL" id="RIBY02001956">
    <property type="protein sequence ID" value="KAH9826790.1"/>
    <property type="molecule type" value="Genomic_DNA"/>
</dbReference>
<keyword evidence="1" id="KW-0472">Membrane</keyword>
<reference evidence="2 3" key="1">
    <citation type="journal article" date="2018" name="IMA Fungus">
        <title>IMA Genome-F 10: Nine draft genome sequences of Claviceps purpurea s.lat., including C. arundinis, C. humidiphila, and C. cf. spartinae, pseudomolecules for the pitch canker pathogen Fusarium circinatum, draft genome of Davidsoniella eucalypti, Grosmannia galeiformis, Quambalaria eucalypti, and Teratosphaeria destructans.</title>
        <authorList>
            <person name="Wingfield B.D."/>
            <person name="Liu M."/>
            <person name="Nguyen H.D."/>
            <person name="Lane F.A."/>
            <person name="Morgan S.W."/>
            <person name="De Vos L."/>
            <person name="Wilken P.M."/>
            <person name="Duong T.A."/>
            <person name="Aylward J."/>
            <person name="Coetzee M.P."/>
            <person name="Dadej K."/>
            <person name="De Beer Z.W."/>
            <person name="Findlay W."/>
            <person name="Havenga M."/>
            <person name="Kolarik M."/>
            <person name="Menzies J.G."/>
            <person name="Naidoo K."/>
            <person name="Pochopski O."/>
            <person name="Shoukouhi P."/>
            <person name="Santana Q.C."/>
            <person name="Seifert K.A."/>
            <person name="Soal N."/>
            <person name="Steenkamp E.T."/>
            <person name="Tatham C.T."/>
            <person name="van der Nest M.A."/>
            <person name="Wingfield M.J."/>
        </authorList>
    </citation>
    <scope>NUCLEOTIDE SEQUENCE [LARGE SCALE GENOMIC DNA]</scope>
    <source>
        <strain evidence="2">CMW44962</strain>
    </source>
</reference>